<evidence type="ECO:0000313" key="1">
    <source>
        <dbReference type="EMBL" id="MFM0641608.1"/>
    </source>
</evidence>
<name>A0ABW9E200_9BURK</name>
<evidence type="ECO:0000313" key="2">
    <source>
        <dbReference type="Proteomes" id="UP001629432"/>
    </source>
</evidence>
<keyword evidence="2" id="KW-1185">Reference proteome</keyword>
<organism evidence="1 2">
    <name type="scientific">Paraburkholderia metrosideri</name>
    <dbReference type="NCBI Taxonomy" id="580937"/>
    <lineage>
        <taxon>Bacteria</taxon>
        <taxon>Pseudomonadati</taxon>
        <taxon>Pseudomonadota</taxon>
        <taxon>Betaproteobacteria</taxon>
        <taxon>Burkholderiales</taxon>
        <taxon>Burkholderiaceae</taxon>
        <taxon>Paraburkholderia</taxon>
    </lineage>
</organism>
<gene>
    <name evidence="1" type="ORF">PQQ63_33440</name>
</gene>
<dbReference type="EMBL" id="JAQQCF010000044">
    <property type="protein sequence ID" value="MFM0641608.1"/>
    <property type="molecule type" value="Genomic_DNA"/>
</dbReference>
<reference evidence="1 2" key="1">
    <citation type="journal article" date="2024" name="Chem. Sci.">
        <title>Discovery of megapolipeptins by genome mining of a Burkholderiales bacteria collection.</title>
        <authorList>
            <person name="Paulo B.S."/>
            <person name="Recchia M.J.J."/>
            <person name="Lee S."/>
            <person name="Fergusson C.H."/>
            <person name="Romanowski S.B."/>
            <person name="Hernandez A."/>
            <person name="Krull N."/>
            <person name="Liu D.Y."/>
            <person name="Cavanagh H."/>
            <person name="Bos A."/>
            <person name="Gray C.A."/>
            <person name="Murphy B.T."/>
            <person name="Linington R.G."/>
            <person name="Eustaquio A.S."/>
        </authorList>
    </citation>
    <scope>NUCLEOTIDE SEQUENCE [LARGE SCALE GENOMIC DNA]</scope>
    <source>
        <strain evidence="1 2">RL17-338-BIC-A</strain>
    </source>
</reference>
<dbReference type="Proteomes" id="UP001629432">
    <property type="component" value="Unassembled WGS sequence"/>
</dbReference>
<accession>A0ABW9E200</accession>
<proteinExistence type="predicted"/>
<sequence>MKDGASAKVHWGHAALDLGWKYVDLAGLSGGDHLVAALMARRDDINCAMIASGGVAI</sequence>
<protein>
    <submittedName>
        <fullName evidence="1">Uncharacterized protein</fullName>
    </submittedName>
</protein>
<dbReference type="RefSeq" id="WP_408340160.1">
    <property type="nucleotide sequence ID" value="NZ_JAQQCF010000044.1"/>
</dbReference>
<comment type="caution">
    <text evidence="1">The sequence shown here is derived from an EMBL/GenBank/DDBJ whole genome shotgun (WGS) entry which is preliminary data.</text>
</comment>